<evidence type="ECO:0000313" key="1">
    <source>
        <dbReference type="EMBL" id="WYW19249.1"/>
    </source>
</evidence>
<organism evidence="1 2">
    <name type="scientific">Amycolatopsis coloradensis</name>
    <dbReference type="NCBI Taxonomy" id="76021"/>
    <lineage>
        <taxon>Bacteria</taxon>
        <taxon>Bacillati</taxon>
        <taxon>Actinomycetota</taxon>
        <taxon>Actinomycetes</taxon>
        <taxon>Pseudonocardiales</taxon>
        <taxon>Pseudonocardiaceae</taxon>
        <taxon>Amycolatopsis</taxon>
    </lineage>
</organism>
<sequence length="227" mass="23900">MGGSAVVLLHALGRGSGTWGDFGARLAGRRVLAVDLPGHGDSAHAEKYSLAAMADEVTDLLGERADLGGRVAVLLAQRLPGRVRRLVVEDTAPPPLGPLEPLAPAQEPPERLPFDWRLIDPDHGRTAHADPVWWDRLAAITAPTLLVSGGPASHVTRESLERMCGLIPDCRLVTIDDAGHLVHGTNPAEFAAVAGGVPRSGVIRVTCLGALPKHPRDLMSISRIGAV</sequence>
<dbReference type="Proteomes" id="UP001456344">
    <property type="component" value="Chromosome"/>
</dbReference>
<name>A0ACD5BIG9_9PSEU</name>
<gene>
    <name evidence="1" type="ORF">LCL61_27255</name>
</gene>
<keyword evidence="1" id="KW-0378">Hydrolase</keyword>
<dbReference type="EMBL" id="CP150484">
    <property type="protein sequence ID" value="WYW19249.1"/>
    <property type="molecule type" value="Genomic_DNA"/>
</dbReference>
<keyword evidence="2" id="KW-1185">Reference proteome</keyword>
<protein>
    <submittedName>
        <fullName evidence="1">Alpha/beta hydrolase</fullName>
    </submittedName>
</protein>
<evidence type="ECO:0000313" key="2">
    <source>
        <dbReference type="Proteomes" id="UP001456344"/>
    </source>
</evidence>
<proteinExistence type="predicted"/>
<accession>A0ACD5BIG9</accession>
<reference evidence="1" key="1">
    <citation type="submission" date="2023-10" db="EMBL/GenBank/DDBJ databases">
        <title>Whole genome sequencing of actinobacterial strain Amycolatopsis sp. (BCA-696) identifies the underlying plant growth-promoting genes.</title>
        <authorList>
            <person name="Gandham P."/>
            <person name="Vadla N."/>
            <person name="Saji A."/>
            <person name="Srinivas V."/>
            <person name="Ruperao P."/>
            <person name="Selvanayagam S."/>
            <person name="Saxena R.K."/>
            <person name="Rathore A."/>
            <person name="Gopalakrishnan S."/>
            <person name="Thakur V."/>
        </authorList>
    </citation>
    <scope>NUCLEOTIDE SEQUENCE</scope>
    <source>
        <strain evidence="1">BCA-696</strain>
    </source>
</reference>